<dbReference type="InterPro" id="IPR017441">
    <property type="entry name" value="Protein_kinase_ATP_BS"/>
</dbReference>
<dbReference type="AlphaFoldDB" id="A0A485PGN1"/>
<keyword evidence="4" id="KW-0808">Transferase</keyword>
<keyword evidence="3" id="KW-0723">Serine/threonine-protein kinase</keyword>
<feature type="region of interest" description="Disordered" evidence="11">
    <location>
        <begin position="1"/>
        <end position="30"/>
    </location>
</feature>
<dbReference type="InterPro" id="IPR011009">
    <property type="entry name" value="Kinase-like_dom_sf"/>
</dbReference>
<evidence type="ECO:0000256" key="3">
    <source>
        <dbReference type="ARBA" id="ARBA00022527"/>
    </source>
</evidence>
<gene>
    <name evidence="13" type="ORF">LYPA_23C007160</name>
</gene>
<evidence type="ECO:0000259" key="12">
    <source>
        <dbReference type="PROSITE" id="PS50011"/>
    </source>
</evidence>
<feature type="compositionally biased region" description="Basic and acidic residues" evidence="11">
    <location>
        <begin position="21"/>
        <end position="30"/>
    </location>
</feature>
<dbReference type="SUPFAM" id="SSF56112">
    <property type="entry name" value="Protein kinase-like (PK-like)"/>
    <property type="match status" value="1"/>
</dbReference>
<dbReference type="GO" id="GO:0030332">
    <property type="term" value="F:cyclin binding"/>
    <property type="evidence" value="ECO:0007669"/>
    <property type="project" value="TreeGrafter"/>
</dbReference>
<evidence type="ECO:0000256" key="2">
    <source>
        <dbReference type="ARBA" id="ARBA00012425"/>
    </source>
</evidence>
<keyword evidence="6 13" id="KW-0418">Kinase</keyword>
<evidence type="ECO:0000256" key="6">
    <source>
        <dbReference type="ARBA" id="ARBA00022777"/>
    </source>
</evidence>
<dbReference type="GO" id="GO:0005829">
    <property type="term" value="C:cytosol"/>
    <property type="evidence" value="ECO:0007669"/>
    <property type="project" value="TreeGrafter"/>
</dbReference>
<accession>A0A485PGN1</accession>
<evidence type="ECO:0000256" key="1">
    <source>
        <dbReference type="ARBA" id="ARBA00006485"/>
    </source>
</evidence>
<dbReference type="InterPro" id="IPR000719">
    <property type="entry name" value="Prot_kinase_dom"/>
</dbReference>
<comment type="catalytic activity">
    <reaction evidence="8">
        <text>L-threonyl-[protein] + ATP = O-phospho-L-threonyl-[protein] + ADP + H(+)</text>
        <dbReference type="Rhea" id="RHEA:46608"/>
        <dbReference type="Rhea" id="RHEA-COMP:11060"/>
        <dbReference type="Rhea" id="RHEA-COMP:11605"/>
        <dbReference type="ChEBI" id="CHEBI:15378"/>
        <dbReference type="ChEBI" id="CHEBI:30013"/>
        <dbReference type="ChEBI" id="CHEBI:30616"/>
        <dbReference type="ChEBI" id="CHEBI:61977"/>
        <dbReference type="ChEBI" id="CHEBI:456216"/>
        <dbReference type="EC" id="2.7.11.22"/>
    </reaction>
</comment>
<evidence type="ECO:0000256" key="8">
    <source>
        <dbReference type="ARBA" id="ARBA00047811"/>
    </source>
</evidence>
<dbReference type="PANTHER" id="PTHR24056:SF159">
    <property type="entry name" value="CYCLIN-DEPENDENT KINASE 15"/>
    <property type="match status" value="1"/>
</dbReference>
<dbReference type="Gene3D" id="1.10.510.10">
    <property type="entry name" value="Transferase(Phosphotransferase) domain 1"/>
    <property type="match status" value="1"/>
</dbReference>
<evidence type="ECO:0000256" key="7">
    <source>
        <dbReference type="ARBA" id="ARBA00022840"/>
    </source>
</evidence>
<feature type="domain" description="Protein kinase" evidence="12">
    <location>
        <begin position="185"/>
        <end position="469"/>
    </location>
</feature>
<dbReference type="GO" id="GO:0005634">
    <property type="term" value="C:nucleus"/>
    <property type="evidence" value="ECO:0007669"/>
    <property type="project" value="TreeGrafter"/>
</dbReference>
<dbReference type="CDD" id="cd07870">
    <property type="entry name" value="STKc_PFTAIRE2"/>
    <property type="match status" value="1"/>
</dbReference>
<keyword evidence="14" id="KW-1185">Reference proteome</keyword>
<dbReference type="InterPro" id="IPR042761">
    <property type="entry name" value="CDK15_STKc"/>
</dbReference>
<dbReference type="InterPro" id="IPR050108">
    <property type="entry name" value="CDK"/>
</dbReference>
<evidence type="ECO:0000256" key="11">
    <source>
        <dbReference type="SAM" id="MobiDB-lite"/>
    </source>
</evidence>
<keyword evidence="7 10" id="KW-0067">ATP-binding</keyword>
<keyword evidence="5 10" id="KW-0547">Nucleotide-binding</keyword>
<dbReference type="PANTHER" id="PTHR24056">
    <property type="entry name" value="CELL DIVISION PROTEIN KINASE"/>
    <property type="match status" value="1"/>
</dbReference>
<dbReference type="Gene3D" id="3.30.200.20">
    <property type="entry name" value="Phosphorylase Kinase, domain 1"/>
    <property type="match status" value="1"/>
</dbReference>
<dbReference type="SMART" id="SM00220">
    <property type="entry name" value="S_TKc"/>
    <property type="match status" value="1"/>
</dbReference>
<feature type="binding site" evidence="10">
    <location>
        <position position="214"/>
    </location>
    <ligand>
        <name>ATP</name>
        <dbReference type="ChEBI" id="CHEBI:30616"/>
    </ligand>
</feature>
<reference evidence="13 14" key="1">
    <citation type="submission" date="2019-01" db="EMBL/GenBank/DDBJ databases">
        <authorList>
            <person name="Alioto T."/>
            <person name="Alioto T."/>
        </authorList>
    </citation>
    <scope>NUCLEOTIDE SEQUENCE [LARGE SCALE GENOMIC DNA]</scope>
</reference>
<dbReference type="PROSITE" id="PS00108">
    <property type="entry name" value="PROTEIN_KINASE_ST"/>
    <property type="match status" value="1"/>
</dbReference>
<evidence type="ECO:0000256" key="5">
    <source>
        <dbReference type="ARBA" id="ARBA00022741"/>
    </source>
</evidence>
<name>A0A485PGN1_LYNPA</name>
<evidence type="ECO:0000256" key="9">
    <source>
        <dbReference type="ARBA" id="ARBA00048367"/>
    </source>
</evidence>
<comment type="similarity">
    <text evidence="1">Belongs to the protein kinase superfamily. CMGC Ser/Thr protein kinase family. CDC2/CDKX subfamily.</text>
</comment>
<comment type="catalytic activity">
    <reaction evidence="9">
        <text>L-seryl-[protein] + ATP = O-phospho-L-seryl-[protein] + ADP + H(+)</text>
        <dbReference type="Rhea" id="RHEA:17989"/>
        <dbReference type="Rhea" id="RHEA-COMP:9863"/>
        <dbReference type="Rhea" id="RHEA-COMP:11604"/>
        <dbReference type="ChEBI" id="CHEBI:15378"/>
        <dbReference type="ChEBI" id="CHEBI:29999"/>
        <dbReference type="ChEBI" id="CHEBI:30616"/>
        <dbReference type="ChEBI" id="CHEBI:83421"/>
        <dbReference type="ChEBI" id="CHEBI:456216"/>
        <dbReference type="EC" id="2.7.11.22"/>
    </reaction>
</comment>
<dbReference type="Pfam" id="PF00069">
    <property type="entry name" value="Pkinase"/>
    <property type="match status" value="1"/>
</dbReference>
<dbReference type="GO" id="GO:0004693">
    <property type="term" value="F:cyclin-dependent protein serine/threonine kinase activity"/>
    <property type="evidence" value="ECO:0007669"/>
    <property type="project" value="UniProtKB-EC"/>
</dbReference>
<dbReference type="EMBL" id="CAAGRJ010032739">
    <property type="protein sequence ID" value="VFV42876.1"/>
    <property type="molecule type" value="Genomic_DNA"/>
</dbReference>
<dbReference type="FunFam" id="3.30.200.20:FF:000007">
    <property type="entry name" value="Cyclin-dependent kinase 14, putative"/>
    <property type="match status" value="1"/>
</dbReference>
<dbReference type="InterPro" id="IPR008271">
    <property type="entry name" value="Ser/Thr_kinase_AS"/>
</dbReference>
<evidence type="ECO:0000256" key="4">
    <source>
        <dbReference type="ARBA" id="ARBA00022679"/>
    </source>
</evidence>
<dbReference type="PROSITE" id="PS50011">
    <property type="entry name" value="PROTEIN_KINASE_DOM"/>
    <property type="match status" value="1"/>
</dbReference>
<proteinExistence type="inferred from homology"/>
<dbReference type="GO" id="GO:0005524">
    <property type="term" value="F:ATP binding"/>
    <property type="evidence" value="ECO:0007669"/>
    <property type="project" value="UniProtKB-UniRule"/>
</dbReference>
<evidence type="ECO:0000256" key="10">
    <source>
        <dbReference type="PROSITE-ProRule" id="PRU10141"/>
    </source>
</evidence>
<dbReference type="Proteomes" id="UP000386466">
    <property type="component" value="Unassembled WGS sequence"/>
</dbReference>
<evidence type="ECO:0000313" key="14">
    <source>
        <dbReference type="Proteomes" id="UP000386466"/>
    </source>
</evidence>
<dbReference type="EC" id="2.7.11.22" evidence="2"/>
<organism evidence="13 14">
    <name type="scientific">Lynx pardinus</name>
    <name type="common">Iberian lynx</name>
    <name type="synonym">Felis pardina</name>
    <dbReference type="NCBI Taxonomy" id="191816"/>
    <lineage>
        <taxon>Eukaryota</taxon>
        <taxon>Metazoa</taxon>
        <taxon>Chordata</taxon>
        <taxon>Craniata</taxon>
        <taxon>Vertebrata</taxon>
        <taxon>Euteleostomi</taxon>
        <taxon>Mammalia</taxon>
        <taxon>Eutheria</taxon>
        <taxon>Laurasiatheria</taxon>
        <taxon>Carnivora</taxon>
        <taxon>Feliformia</taxon>
        <taxon>Felidae</taxon>
        <taxon>Felinae</taxon>
        <taxon>Lynx</taxon>
    </lineage>
</organism>
<dbReference type="PROSITE" id="PS00107">
    <property type="entry name" value="PROTEIN_KINASE_ATP"/>
    <property type="match status" value="1"/>
</dbReference>
<sequence length="517" mass="58095">MQSPHVSHMKAPALLTSGKKGANEDRRSRGEEVQVRVFSLNLEDYGSRAVYKDSPAWMQLPSLLGGRRCTQLSEDCACAGGGCDRGICNPAGASSSRLRKHLKSNNQISGEKNALCQPLSLDFLTDLKEASCSMTSFHPRGLQAVRARKYKSKRPRSNSDSFQKEDLRQGFQWRKNLPFGAASSYLNLEKLGEGSYATVYKGISRINGQLVALKVISMNEEEGVPFTAIREASLLKGLKHANIVLLHDIIHTKETLTFVFEYMHTDLAQYMSQHPGGLHPHNVRLFMFQLLRGLAYIHHQHVLHRDLKPQNLLISHLGELKLADFGLARAKSIPSQTYSSEVVTLWYRPPDALLGATEYSSELDIWGAGCIFIEMFQGQPLFPGVSNILEQLEKIWEVLGVPTEDTWPGVSKLPNYNPEWFSLPKPQSLQNIWNRLGRVPEAEDLASQMLKGFPRDRVSAQEALVHDYFSALPSQLHQLPDEESLFTVSGVRLKPEMCDLLVSYRKGHLPTQFSKCW</sequence>
<protein>
    <recommendedName>
        <fullName evidence="2">cyclin-dependent kinase</fullName>
        <ecNumber evidence="2">2.7.11.22</ecNumber>
    </recommendedName>
</protein>
<dbReference type="FunFam" id="1.10.510.10:FF:000131">
    <property type="entry name" value="cyclin-dependent kinase 14 isoform X1"/>
    <property type="match status" value="1"/>
</dbReference>
<evidence type="ECO:0000313" key="13">
    <source>
        <dbReference type="EMBL" id="VFV42876.1"/>
    </source>
</evidence>